<proteinExistence type="predicted"/>
<dbReference type="Proteomes" id="UP001589607">
    <property type="component" value="Unassembled WGS sequence"/>
</dbReference>
<evidence type="ECO:0000256" key="1">
    <source>
        <dbReference type="SAM" id="Phobius"/>
    </source>
</evidence>
<reference evidence="2 3" key="1">
    <citation type="submission" date="2024-09" db="EMBL/GenBank/DDBJ databases">
        <authorList>
            <person name="Sun Q."/>
            <person name="Mori K."/>
        </authorList>
    </citation>
    <scope>NUCLEOTIDE SEQUENCE [LARGE SCALE GENOMIC DNA]</scope>
    <source>
        <strain evidence="2 3">CECT 7955</strain>
    </source>
</reference>
<keyword evidence="1" id="KW-0472">Membrane</keyword>
<keyword evidence="1" id="KW-0812">Transmembrane</keyword>
<evidence type="ECO:0000313" key="3">
    <source>
        <dbReference type="Proteomes" id="UP001589607"/>
    </source>
</evidence>
<dbReference type="EMBL" id="JBHMEY010000089">
    <property type="protein sequence ID" value="MFB9098420.1"/>
    <property type="molecule type" value="Genomic_DNA"/>
</dbReference>
<feature type="transmembrane region" description="Helical" evidence="1">
    <location>
        <begin position="12"/>
        <end position="29"/>
    </location>
</feature>
<gene>
    <name evidence="2" type="ORF">ACFFVF_18095</name>
</gene>
<accession>A0ABV5GSQ1</accession>
<dbReference type="RefSeq" id="WP_236456433.1">
    <property type="nucleotide sequence ID" value="NZ_CBCSGE010000014.1"/>
</dbReference>
<sequence length="53" mass="6055">MNHSIHKISALGRFSFFIPMVIFGLFHFMNAKAMAGMVPIPGGVFWIYQQVLR</sequence>
<keyword evidence="1" id="KW-1133">Transmembrane helix</keyword>
<evidence type="ECO:0000313" key="2">
    <source>
        <dbReference type="EMBL" id="MFB9098420.1"/>
    </source>
</evidence>
<organism evidence="2 3">
    <name type="scientific">Flavobacterium jumunjinense</name>
    <dbReference type="NCBI Taxonomy" id="998845"/>
    <lineage>
        <taxon>Bacteria</taxon>
        <taxon>Pseudomonadati</taxon>
        <taxon>Bacteroidota</taxon>
        <taxon>Flavobacteriia</taxon>
        <taxon>Flavobacteriales</taxon>
        <taxon>Flavobacteriaceae</taxon>
        <taxon>Flavobacterium</taxon>
    </lineage>
</organism>
<keyword evidence="3" id="KW-1185">Reference proteome</keyword>
<protein>
    <submittedName>
        <fullName evidence="2">Uncharacterized protein</fullName>
    </submittedName>
</protein>
<comment type="caution">
    <text evidence="2">The sequence shown here is derived from an EMBL/GenBank/DDBJ whole genome shotgun (WGS) entry which is preliminary data.</text>
</comment>
<name>A0ABV5GSQ1_9FLAO</name>